<dbReference type="AlphaFoldDB" id="G9Y523"/>
<accession>G9Y523</accession>
<reference evidence="1 2" key="1">
    <citation type="submission" date="2011-08" db="EMBL/GenBank/DDBJ databases">
        <authorList>
            <person name="Weinstock G."/>
            <person name="Sodergren E."/>
            <person name="Clifton S."/>
            <person name="Fulton L."/>
            <person name="Fulton B."/>
            <person name="Courtney L."/>
            <person name="Fronick C."/>
            <person name="Harrison M."/>
            <person name="Strong C."/>
            <person name="Farmer C."/>
            <person name="Delahaunty K."/>
            <person name="Markovic C."/>
            <person name="Hall O."/>
            <person name="Minx P."/>
            <person name="Tomlinson C."/>
            <person name="Mitreva M."/>
            <person name="Hou S."/>
            <person name="Chen J."/>
            <person name="Wollam A."/>
            <person name="Pepin K.H."/>
            <person name="Johnson M."/>
            <person name="Bhonagiri V."/>
            <person name="Zhang X."/>
            <person name="Suruliraj S."/>
            <person name="Warren W."/>
            <person name="Chinwalla A."/>
            <person name="Mardis E.R."/>
            <person name="Wilson R.K."/>
        </authorList>
    </citation>
    <scope>NUCLEOTIDE SEQUENCE [LARGE SCALE GENOMIC DNA]</scope>
    <source>
        <strain evidence="1 2">ATCC 51873</strain>
    </source>
</reference>
<gene>
    <name evidence="1" type="ORF">HMPREF0454_01661</name>
</gene>
<protein>
    <submittedName>
        <fullName evidence="1">Uncharacterized protein</fullName>
    </submittedName>
</protein>
<dbReference type="EMBL" id="AGCI01000035">
    <property type="protein sequence ID" value="EHM44016.1"/>
    <property type="molecule type" value="Genomic_DNA"/>
</dbReference>
<proteinExistence type="predicted"/>
<organism evidence="1 2">
    <name type="scientific">Hafnia alvei ATCC 51873</name>
    <dbReference type="NCBI Taxonomy" id="1002364"/>
    <lineage>
        <taxon>Bacteria</taxon>
        <taxon>Pseudomonadati</taxon>
        <taxon>Pseudomonadota</taxon>
        <taxon>Gammaproteobacteria</taxon>
        <taxon>Enterobacterales</taxon>
        <taxon>Hafniaceae</taxon>
        <taxon>Hafnia</taxon>
    </lineage>
</organism>
<dbReference type="HOGENOM" id="CLU_2752186_0_0_6"/>
<comment type="caution">
    <text evidence="1">The sequence shown here is derived from an EMBL/GenBank/DDBJ whole genome shotgun (WGS) entry which is preliminary data.</text>
</comment>
<evidence type="ECO:0000313" key="1">
    <source>
        <dbReference type="EMBL" id="EHM44016.1"/>
    </source>
</evidence>
<name>G9Y523_HAFAL</name>
<sequence>MKHLFVCWLLALESDNQVHINILHNLPAINRSQLLRSMAETVAWIPKFQARFLVQQKMSLTVCQVKSNRY</sequence>
<evidence type="ECO:0000313" key="2">
    <source>
        <dbReference type="Proteomes" id="UP000005959"/>
    </source>
</evidence>
<dbReference type="Proteomes" id="UP000005959">
    <property type="component" value="Unassembled WGS sequence"/>
</dbReference>